<evidence type="ECO:0000313" key="5">
    <source>
        <dbReference type="EMBL" id="KAA5379401.1"/>
    </source>
</evidence>
<dbReference type="AlphaFoldDB" id="A0A5M5ZS35"/>
<dbReference type="EMBL" id="VVZB01000021">
    <property type="protein sequence ID" value="KAA5379401.1"/>
    <property type="molecule type" value="Genomic_DNA"/>
</dbReference>
<evidence type="ECO:0000313" key="6">
    <source>
        <dbReference type="Proteomes" id="UP000347681"/>
    </source>
</evidence>
<dbReference type="Pfam" id="PF00691">
    <property type="entry name" value="OmpA"/>
    <property type="match status" value="1"/>
</dbReference>
<dbReference type="GO" id="GO:0016020">
    <property type="term" value="C:membrane"/>
    <property type="evidence" value="ECO:0007669"/>
    <property type="project" value="UniProtKB-UniRule"/>
</dbReference>
<evidence type="ECO:0000259" key="4">
    <source>
        <dbReference type="PROSITE" id="PS51123"/>
    </source>
</evidence>
<feature type="region of interest" description="Disordered" evidence="2">
    <location>
        <begin position="342"/>
        <end position="361"/>
    </location>
</feature>
<gene>
    <name evidence="5" type="ORF">F2Y61_21205</name>
</gene>
<keyword evidence="1" id="KW-0472">Membrane</keyword>
<evidence type="ECO:0000256" key="1">
    <source>
        <dbReference type="PROSITE-ProRule" id="PRU00473"/>
    </source>
</evidence>
<dbReference type="SUPFAM" id="SSF103088">
    <property type="entry name" value="OmpA-like"/>
    <property type="match status" value="1"/>
</dbReference>
<organism evidence="5 6">
    <name type="scientific">Phocaeicola dorei</name>
    <dbReference type="NCBI Taxonomy" id="357276"/>
    <lineage>
        <taxon>Bacteria</taxon>
        <taxon>Pseudomonadati</taxon>
        <taxon>Bacteroidota</taxon>
        <taxon>Bacteroidia</taxon>
        <taxon>Bacteroidales</taxon>
        <taxon>Bacteroidaceae</taxon>
        <taxon>Phocaeicola</taxon>
    </lineage>
</organism>
<evidence type="ECO:0000256" key="2">
    <source>
        <dbReference type="SAM" id="MobiDB-lite"/>
    </source>
</evidence>
<dbReference type="Proteomes" id="UP000347681">
    <property type="component" value="Unassembled WGS sequence"/>
</dbReference>
<accession>A0A5M5ZS35</accession>
<feature type="domain" description="OmpA-like" evidence="4">
    <location>
        <begin position="376"/>
        <end position="487"/>
    </location>
</feature>
<dbReference type="RefSeq" id="WP_149941267.1">
    <property type="nucleotide sequence ID" value="NZ_VVZB01000021.1"/>
</dbReference>
<sequence>MTKNIIFIFAVLCSLQAQANVQPSDRDTVHSVPLYNKTELLQPIQPVYLDGVVMPIFRSGNWFVSMAGGATAFLGTPLGCEDLFGRLKPSYSFAVGKWFSPTVGARINYNGLQFKDGTLSTQEYHYVHADLLWNVLGRSYTRQEQVRWTLAPFAGVGLVHNTDNGHNPFAISYGVQGQYRISKRVSALVELSGMTTFQDFDGYGKPNRFGDHMLSFTAGFSFNIGKVGWKRAIDVSPYIRRDEWLVDYVNVLSEENRRYAGRHDKDRRALVELKKILEVEGLLDTYAHLFDDDSLNNDGYPVNNYSGLNSLRARLKNRRWDGKSVFDGQPSNGNTQALAAQDIPKSVQDSVPDSGKGKYVNPADSTSTEYIALMQSGNECIGSPIYFFFELGTARLTDASQLINLDELARVAKKYGLSVAVIGAADSATGTENINNTLSALRADYIATELNKRGLPAENITKSAVGGISDYSPEKTNRHTKIMLYFK</sequence>
<name>A0A5M5ZS35_9BACT</name>
<feature type="signal peptide" evidence="3">
    <location>
        <begin position="1"/>
        <end position="19"/>
    </location>
</feature>
<dbReference type="PROSITE" id="PS51123">
    <property type="entry name" value="OMPA_2"/>
    <property type="match status" value="1"/>
</dbReference>
<feature type="chain" id="PRO_5024309796" evidence="3">
    <location>
        <begin position="20"/>
        <end position="487"/>
    </location>
</feature>
<keyword evidence="3" id="KW-0732">Signal</keyword>
<comment type="caution">
    <text evidence="5">The sequence shown here is derived from an EMBL/GenBank/DDBJ whole genome shotgun (WGS) entry which is preliminary data.</text>
</comment>
<reference evidence="5 6" key="1">
    <citation type="journal article" date="2019" name="Nat. Med.">
        <title>A library of human gut bacterial isolates paired with longitudinal multiomics data enables mechanistic microbiome research.</title>
        <authorList>
            <person name="Poyet M."/>
            <person name="Groussin M."/>
            <person name="Gibbons S.M."/>
            <person name="Avila-Pacheco J."/>
            <person name="Jiang X."/>
            <person name="Kearney S.M."/>
            <person name="Perrotta A.R."/>
            <person name="Berdy B."/>
            <person name="Zhao S."/>
            <person name="Lieberman T.D."/>
            <person name="Swanson P.K."/>
            <person name="Smith M."/>
            <person name="Roesemann S."/>
            <person name="Alexander J.E."/>
            <person name="Rich S.A."/>
            <person name="Livny J."/>
            <person name="Vlamakis H."/>
            <person name="Clish C."/>
            <person name="Bullock K."/>
            <person name="Deik A."/>
            <person name="Scott J."/>
            <person name="Pierce K.A."/>
            <person name="Xavier R.J."/>
            <person name="Alm E.J."/>
        </authorList>
    </citation>
    <scope>NUCLEOTIDE SEQUENCE [LARGE SCALE GENOMIC DNA]</scope>
    <source>
        <strain evidence="5 6">BIOML-A5</strain>
    </source>
</reference>
<dbReference type="Gene3D" id="3.30.1330.60">
    <property type="entry name" value="OmpA-like domain"/>
    <property type="match status" value="1"/>
</dbReference>
<protein>
    <submittedName>
        <fullName evidence="5">OmpA family protein</fullName>
    </submittedName>
</protein>
<dbReference type="InterPro" id="IPR006665">
    <property type="entry name" value="OmpA-like"/>
</dbReference>
<dbReference type="InterPro" id="IPR036737">
    <property type="entry name" value="OmpA-like_sf"/>
</dbReference>
<evidence type="ECO:0000256" key="3">
    <source>
        <dbReference type="SAM" id="SignalP"/>
    </source>
</evidence>
<proteinExistence type="predicted"/>